<feature type="transmembrane region" description="Helical" evidence="1">
    <location>
        <begin position="44"/>
        <end position="73"/>
    </location>
</feature>
<dbReference type="AlphaFoldDB" id="A0A414PZC9"/>
<name>A0A414PZC9_FUSMR</name>
<evidence type="ECO:0000256" key="1">
    <source>
        <dbReference type="SAM" id="Phobius"/>
    </source>
</evidence>
<dbReference type="RefSeq" id="WP_118126021.1">
    <property type="nucleotide sequence ID" value="NZ_CAEUHP010000001.1"/>
</dbReference>
<evidence type="ECO:0000313" key="2">
    <source>
        <dbReference type="EMBL" id="RHF73923.1"/>
    </source>
</evidence>
<proteinExistence type="predicted"/>
<comment type="caution">
    <text evidence="2">The sequence shown here is derived from an EMBL/GenBank/DDBJ whole genome shotgun (WGS) entry which is preliminary data.</text>
</comment>
<gene>
    <name evidence="2" type="ORF">DW663_03810</name>
</gene>
<sequence>MVYLISFFLIVVEVSLPLTANMYGVTLPFLTYLVSLKKEKEIGLVILVILIRSLQTNNFFEILIILLLGYYLFHYLFTHLTYGKANIVLISLLQLGVYAALSINRLKKEYVIANICIFIVLNFIYVKISKKRENIKG</sequence>
<feature type="transmembrane region" description="Helical" evidence="1">
    <location>
        <begin position="110"/>
        <end position="128"/>
    </location>
</feature>
<accession>A0A414PZC9</accession>
<dbReference type="EMBL" id="QRHL01000003">
    <property type="protein sequence ID" value="RHF73923.1"/>
    <property type="molecule type" value="Genomic_DNA"/>
</dbReference>
<evidence type="ECO:0000313" key="3">
    <source>
        <dbReference type="Proteomes" id="UP000284676"/>
    </source>
</evidence>
<protein>
    <submittedName>
        <fullName evidence="2">Uncharacterized protein</fullName>
    </submittedName>
</protein>
<keyword evidence="1" id="KW-1133">Transmembrane helix</keyword>
<reference evidence="2 3" key="1">
    <citation type="submission" date="2018-08" db="EMBL/GenBank/DDBJ databases">
        <title>A genome reference for cultivated species of the human gut microbiota.</title>
        <authorList>
            <person name="Zou Y."/>
            <person name="Xue W."/>
            <person name="Luo G."/>
        </authorList>
    </citation>
    <scope>NUCLEOTIDE SEQUENCE [LARGE SCALE GENOMIC DNA]</scope>
    <source>
        <strain evidence="2 3">AM25-1</strain>
    </source>
</reference>
<feature type="transmembrane region" description="Helical" evidence="1">
    <location>
        <begin position="85"/>
        <end position="104"/>
    </location>
</feature>
<dbReference type="Proteomes" id="UP000284676">
    <property type="component" value="Unassembled WGS sequence"/>
</dbReference>
<keyword evidence="1" id="KW-0472">Membrane</keyword>
<keyword evidence="1" id="KW-0812">Transmembrane</keyword>
<organism evidence="2 3">
    <name type="scientific">Fusobacterium mortiferum</name>
    <dbReference type="NCBI Taxonomy" id="850"/>
    <lineage>
        <taxon>Bacteria</taxon>
        <taxon>Fusobacteriati</taxon>
        <taxon>Fusobacteriota</taxon>
        <taxon>Fusobacteriia</taxon>
        <taxon>Fusobacteriales</taxon>
        <taxon>Fusobacteriaceae</taxon>
        <taxon>Fusobacterium</taxon>
    </lineage>
</organism>